<keyword evidence="1" id="KW-0812">Transmembrane</keyword>
<keyword evidence="1" id="KW-0472">Membrane</keyword>
<keyword evidence="4" id="KW-1185">Reference proteome</keyword>
<feature type="domain" description="LysM" evidence="2">
    <location>
        <begin position="76"/>
        <end position="125"/>
    </location>
</feature>
<dbReference type="AlphaFoldDB" id="A0A4Y9FVH6"/>
<keyword evidence="1" id="KW-1133">Transmembrane helix</keyword>
<gene>
    <name evidence="3" type="ORF">E4U02_10125</name>
</gene>
<feature type="transmembrane region" description="Helical" evidence="1">
    <location>
        <begin position="39"/>
        <end position="57"/>
    </location>
</feature>
<dbReference type="PROSITE" id="PS51782">
    <property type="entry name" value="LYSM"/>
    <property type="match status" value="1"/>
</dbReference>
<dbReference type="Pfam" id="PF01476">
    <property type="entry name" value="LysM"/>
    <property type="match status" value="1"/>
</dbReference>
<sequence length="133" mass="13548">MSTVSITAFEVPARTRVSGTARTAAPATRLRLTRRGRRVLAAMAATPIAIALGLAIVSGGSALASREDGAPAGTFDTVTVLPGESLWAIAEEVAPNSDPRDVVDAIISLNQLSSSAVMAGERLSIPAEYSSAG</sequence>
<accession>A0A4Y9FVH6</accession>
<dbReference type="InterPro" id="IPR018392">
    <property type="entry name" value="LysM"/>
</dbReference>
<organism evidence="3 4">
    <name type="scientific">Microbacterium paludicola</name>
    <dbReference type="NCBI Taxonomy" id="300019"/>
    <lineage>
        <taxon>Bacteria</taxon>
        <taxon>Bacillati</taxon>
        <taxon>Actinomycetota</taxon>
        <taxon>Actinomycetes</taxon>
        <taxon>Micrococcales</taxon>
        <taxon>Microbacteriaceae</taxon>
        <taxon>Microbacterium</taxon>
    </lineage>
</organism>
<dbReference type="Proteomes" id="UP000298358">
    <property type="component" value="Unassembled WGS sequence"/>
</dbReference>
<dbReference type="SMART" id="SM00257">
    <property type="entry name" value="LysM"/>
    <property type="match status" value="1"/>
</dbReference>
<dbReference type="OrthoDB" id="5084290at2"/>
<dbReference type="InterPro" id="IPR036779">
    <property type="entry name" value="LysM_dom_sf"/>
</dbReference>
<proteinExistence type="predicted"/>
<evidence type="ECO:0000259" key="2">
    <source>
        <dbReference type="PROSITE" id="PS51782"/>
    </source>
</evidence>
<dbReference type="Gene3D" id="3.10.350.10">
    <property type="entry name" value="LysM domain"/>
    <property type="match status" value="1"/>
</dbReference>
<name>A0A4Y9FVH6_9MICO</name>
<protein>
    <submittedName>
        <fullName evidence="3">LysM peptidoglycan-binding domain-containing protein</fullName>
    </submittedName>
</protein>
<comment type="caution">
    <text evidence="3">The sequence shown here is derived from an EMBL/GenBank/DDBJ whole genome shotgun (WGS) entry which is preliminary data.</text>
</comment>
<evidence type="ECO:0000313" key="4">
    <source>
        <dbReference type="Proteomes" id="UP000298358"/>
    </source>
</evidence>
<evidence type="ECO:0000256" key="1">
    <source>
        <dbReference type="SAM" id="Phobius"/>
    </source>
</evidence>
<reference evidence="3 4" key="1">
    <citation type="submission" date="2019-03" db="EMBL/GenBank/DDBJ databases">
        <title>Diversity of the mouse oral microbiome.</title>
        <authorList>
            <person name="Joseph S."/>
            <person name="Aduse-Opoku J."/>
            <person name="Curtis M."/>
            <person name="Wade W."/>
            <person name="Hashim A."/>
        </authorList>
    </citation>
    <scope>NUCLEOTIDE SEQUENCE [LARGE SCALE GENOMIC DNA]</scope>
    <source>
        <strain evidence="3 4">P1012</strain>
    </source>
</reference>
<dbReference type="CDD" id="cd00118">
    <property type="entry name" value="LysM"/>
    <property type="match status" value="1"/>
</dbReference>
<dbReference type="EMBL" id="SPQB01000023">
    <property type="protein sequence ID" value="TFU32549.1"/>
    <property type="molecule type" value="Genomic_DNA"/>
</dbReference>
<dbReference type="RefSeq" id="WP_135114720.1">
    <property type="nucleotide sequence ID" value="NZ_BAAANG010000022.1"/>
</dbReference>
<evidence type="ECO:0000313" key="3">
    <source>
        <dbReference type="EMBL" id="TFU32549.1"/>
    </source>
</evidence>